<proteinExistence type="predicted"/>
<dbReference type="PROSITE" id="PS51257">
    <property type="entry name" value="PROKAR_LIPOPROTEIN"/>
    <property type="match status" value="1"/>
</dbReference>
<dbReference type="EMBL" id="JNVM01000006">
    <property type="protein sequence ID" value="KEQ26625.1"/>
    <property type="molecule type" value="Genomic_DNA"/>
</dbReference>
<dbReference type="AlphaFoldDB" id="A0A081P7F2"/>
<dbReference type="Proteomes" id="UP000028123">
    <property type="component" value="Unassembled WGS sequence"/>
</dbReference>
<keyword evidence="1" id="KW-0732">Signal</keyword>
<feature type="chain" id="PRO_5001761470" description="Lipoprotein" evidence="1">
    <location>
        <begin position="26"/>
        <end position="185"/>
    </location>
</feature>
<gene>
    <name evidence="2" type="ORF">ET33_32815</name>
</gene>
<evidence type="ECO:0000256" key="1">
    <source>
        <dbReference type="SAM" id="SignalP"/>
    </source>
</evidence>
<feature type="signal peptide" evidence="1">
    <location>
        <begin position="1"/>
        <end position="25"/>
    </location>
</feature>
<sequence length="185" mass="20825">MFNRNKIGFLIGMAVVLLFVSSGCAKEKTDEEKLAEAIQKSIANSANKADASTKKEEPTVESKLVEISNFITVSVWNEGFVNIGSYKSRGTSSTGKELDIDFTIDRLGKAMEKKAEYDAYIKGLDAKYDNVKQVWTKLSSETDNLYKQLKENKPQANDKSYKFNTGLFEQYSEAFRDDVQALKKK</sequence>
<dbReference type="eggNOG" id="ENOG503322F">
    <property type="taxonomic scope" value="Bacteria"/>
</dbReference>
<dbReference type="OrthoDB" id="2612216at2"/>
<name>A0A081P7F2_9BACL</name>
<organism evidence="2 3">
    <name type="scientific">Paenibacillus tyrfis</name>
    <dbReference type="NCBI Taxonomy" id="1501230"/>
    <lineage>
        <taxon>Bacteria</taxon>
        <taxon>Bacillati</taxon>
        <taxon>Bacillota</taxon>
        <taxon>Bacilli</taxon>
        <taxon>Bacillales</taxon>
        <taxon>Paenibacillaceae</taxon>
        <taxon>Paenibacillus</taxon>
    </lineage>
</organism>
<reference evidence="2 3" key="1">
    <citation type="submission" date="2014-06" db="EMBL/GenBank/DDBJ databases">
        <title>Draft genome sequence of Paenibacillus sp. MSt1.</title>
        <authorList>
            <person name="Aw Y.K."/>
            <person name="Ong K.S."/>
            <person name="Gan H.M."/>
            <person name="Lee S.M."/>
        </authorList>
    </citation>
    <scope>NUCLEOTIDE SEQUENCE [LARGE SCALE GENOMIC DNA]</scope>
    <source>
        <strain evidence="2 3">MSt1</strain>
    </source>
</reference>
<evidence type="ECO:0000313" key="3">
    <source>
        <dbReference type="Proteomes" id="UP000028123"/>
    </source>
</evidence>
<protein>
    <recommendedName>
        <fullName evidence="4">Lipoprotein</fullName>
    </recommendedName>
</protein>
<keyword evidence="3" id="KW-1185">Reference proteome</keyword>
<comment type="caution">
    <text evidence="2">The sequence shown here is derived from an EMBL/GenBank/DDBJ whole genome shotgun (WGS) entry which is preliminary data.</text>
</comment>
<dbReference type="RefSeq" id="WP_036679468.1">
    <property type="nucleotide sequence ID" value="NZ_JNVM01000006.1"/>
</dbReference>
<evidence type="ECO:0000313" key="2">
    <source>
        <dbReference type="EMBL" id="KEQ26625.1"/>
    </source>
</evidence>
<evidence type="ECO:0008006" key="4">
    <source>
        <dbReference type="Google" id="ProtNLM"/>
    </source>
</evidence>
<accession>A0A081P7F2</accession>